<reference evidence="1" key="1">
    <citation type="submission" date="2021-01" db="EMBL/GenBank/DDBJ databases">
        <title>Whole genome shotgun sequence of Sphaerimonospora thailandensis NBRC 107569.</title>
        <authorList>
            <person name="Komaki H."/>
            <person name="Tamura T."/>
        </authorList>
    </citation>
    <scope>NUCLEOTIDE SEQUENCE</scope>
    <source>
        <strain evidence="1">NBRC 107569</strain>
    </source>
</reference>
<dbReference type="EMBL" id="BOOG01000100">
    <property type="protein sequence ID" value="GIH73500.1"/>
    <property type="molecule type" value="Genomic_DNA"/>
</dbReference>
<dbReference type="Proteomes" id="UP000610966">
    <property type="component" value="Unassembled WGS sequence"/>
</dbReference>
<name>A0A8J3RF01_9ACTN</name>
<gene>
    <name evidence="1" type="ORF">Mth01_57530</name>
</gene>
<organism evidence="1 2">
    <name type="scientific">Sphaerimonospora thailandensis</name>
    <dbReference type="NCBI Taxonomy" id="795644"/>
    <lineage>
        <taxon>Bacteria</taxon>
        <taxon>Bacillati</taxon>
        <taxon>Actinomycetota</taxon>
        <taxon>Actinomycetes</taxon>
        <taxon>Streptosporangiales</taxon>
        <taxon>Streptosporangiaceae</taxon>
        <taxon>Sphaerimonospora</taxon>
    </lineage>
</organism>
<accession>A0A8J3RF01</accession>
<proteinExistence type="predicted"/>
<evidence type="ECO:0000313" key="1">
    <source>
        <dbReference type="EMBL" id="GIH73500.1"/>
    </source>
</evidence>
<comment type="caution">
    <text evidence="1">The sequence shown here is derived from an EMBL/GenBank/DDBJ whole genome shotgun (WGS) entry which is preliminary data.</text>
</comment>
<sequence>MSGYNLLKAVLMCPRCDRLGSVCAEFRFGLFEFREYEIGDHLEWGVTGDRSPRRRPEEGNLSGEGYVECPFCGRDYWVTIDVRADVITLVNPDPDRPGYIPSGN</sequence>
<evidence type="ECO:0000313" key="2">
    <source>
        <dbReference type="Proteomes" id="UP000610966"/>
    </source>
</evidence>
<keyword evidence="2" id="KW-1185">Reference proteome</keyword>
<dbReference type="AlphaFoldDB" id="A0A8J3RF01"/>
<protein>
    <submittedName>
        <fullName evidence="1">Uncharacterized protein</fullName>
    </submittedName>
</protein>